<protein>
    <recommendedName>
        <fullName evidence="5">PucR family transcriptional regulator</fullName>
    </recommendedName>
</protein>
<dbReference type="Pfam" id="PF13556">
    <property type="entry name" value="HTH_30"/>
    <property type="match status" value="1"/>
</dbReference>
<evidence type="ECO:0000259" key="1">
    <source>
        <dbReference type="Pfam" id="PF07905"/>
    </source>
</evidence>
<dbReference type="PANTHER" id="PTHR33744">
    <property type="entry name" value="CARBOHYDRATE DIACID REGULATOR"/>
    <property type="match status" value="1"/>
</dbReference>
<accession>A0A512HRD4</accession>
<comment type="caution">
    <text evidence="3">The sequence shown here is derived from an EMBL/GenBank/DDBJ whole genome shotgun (WGS) entry which is preliminary data.</text>
</comment>
<evidence type="ECO:0000313" key="4">
    <source>
        <dbReference type="Proteomes" id="UP000321769"/>
    </source>
</evidence>
<evidence type="ECO:0008006" key="5">
    <source>
        <dbReference type="Google" id="ProtNLM"/>
    </source>
</evidence>
<dbReference type="InterPro" id="IPR012914">
    <property type="entry name" value="PucR_dom"/>
</dbReference>
<gene>
    <name evidence="3" type="ORF">AFL01nite_03380</name>
</gene>
<organism evidence="3 4">
    <name type="scientific">Aeromicrobium flavum</name>
    <dbReference type="NCBI Taxonomy" id="416568"/>
    <lineage>
        <taxon>Bacteria</taxon>
        <taxon>Bacillati</taxon>
        <taxon>Actinomycetota</taxon>
        <taxon>Actinomycetes</taxon>
        <taxon>Propionibacteriales</taxon>
        <taxon>Nocardioidaceae</taxon>
        <taxon>Aeromicrobium</taxon>
    </lineage>
</organism>
<sequence length="487" mass="51965">MSLPTIAQLCRALPTDLVPAPGVEPGRTEVSAVHVSELVDPTPYLSGGELLLTTGLTLPDNDLGLRRYVGRLREAGVAAVGMGLGPHLDSLPPILVAACADNDITLLVVPPDSAFLTISKEYWAARSRSSHQELTDAITAHGQLVSAILSPDPVGATLRALSSAVGAWTALVDDTGLVVQVYPSGRAHDAIDLGARILEQELDARSIVTLPLRDESVVVLPLAHGERVSGHLTLGSSDAIGPNARRLAITAASLLSMESVQRHRADAADRARRESVATLLDLGMLEPARRLAARSRVGSPSDTVVVLAVRSSRPADVVEAVMRWCPSALPGARERAEDDAWFACPAPAPDLDRLAQLLQRADPQSAAVLSPPSAVETVHDVRVGLAHRLPGVEAGQVERSAHGRRLDSPWTDGLDRVLAYRRADLVGALVAYLRHRGQWDPASRELGVHRNTLRHRMGRVTELLGADIDDPDVASQVWLHLRSTGRA</sequence>
<dbReference type="Pfam" id="PF07905">
    <property type="entry name" value="PucR"/>
    <property type="match status" value="1"/>
</dbReference>
<reference evidence="3 4" key="1">
    <citation type="submission" date="2019-07" db="EMBL/GenBank/DDBJ databases">
        <title>Whole genome shotgun sequence of Aeromicrobium flavum NBRC 107625.</title>
        <authorList>
            <person name="Hosoyama A."/>
            <person name="Uohara A."/>
            <person name="Ohji S."/>
            <person name="Ichikawa N."/>
        </authorList>
    </citation>
    <scope>NUCLEOTIDE SEQUENCE [LARGE SCALE GENOMIC DNA]</scope>
    <source>
        <strain evidence="3 4">NBRC 107625</strain>
    </source>
</reference>
<dbReference type="RefSeq" id="WP_146825352.1">
    <property type="nucleotide sequence ID" value="NZ_BAAAYQ010000001.1"/>
</dbReference>
<dbReference type="EMBL" id="BJZQ01000001">
    <property type="protein sequence ID" value="GEO88011.1"/>
    <property type="molecule type" value="Genomic_DNA"/>
</dbReference>
<dbReference type="AlphaFoldDB" id="A0A512HRD4"/>
<dbReference type="Proteomes" id="UP000321769">
    <property type="component" value="Unassembled WGS sequence"/>
</dbReference>
<dbReference type="InterPro" id="IPR042070">
    <property type="entry name" value="PucR_C-HTH_sf"/>
</dbReference>
<evidence type="ECO:0000259" key="2">
    <source>
        <dbReference type="Pfam" id="PF13556"/>
    </source>
</evidence>
<feature type="domain" description="PucR C-terminal helix-turn-helix" evidence="2">
    <location>
        <begin position="425"/>
        <end position="482"/>
    </location>
</feature>
<dbReference type="InterPro" id="IPR051448">
    <property type="entry name" value="CdaR-like_regulators"/>
</dbReference>
<name>A0A512HRD4_9ACTN</name>
<dbReference type="InterPro" id="IPR025736">
    <property type="entry name" value="PucR_C-HTH_dom"/>
</dbReference>
<dbReference type="PANTHER" id="PTHR33744:SF1">
    <property type="entry name" value="DNA-BINDING TRANSCRIPTIONAL ACTIVATOR ADER"/>
    <property type="match status" value="1"/>
</dbReference>
<evidence type="ECO:0000313" key="3">
    <source>
        <dbReference type="EMBL" id="GEO88011.1"/>
    </source>
</evidence>
<feature type="domain" description="Purine catabolism PurC-like" evidence="1">
    <location>
        <begin position="28"/>
        <end position="121"/>
    </location>
</feature>
<proteinExistence type="predicted"/>
<dbReference type="Gene3D" id="1.10.10.2840">
    <property type="entry name" value="PucR C-terminal helix-turn-helix domain"/>
    <property type="match status" value="1"/>
</dbReference>
<dbReference type="OrthoDB" id="3663486at2"/>
<keyword evidence="4" id="KW-1185">Reference proteome</keyword>